<dbReference type="PhylomeDB" id="B4HG81"/>
<dbReference type="AlphaFoldDB" id="B4HG81"/>
<dbReference type="EMBL" id="CH480815">
    <property type="protein sequence ID" value="EDW41327.1"/>
    <property type="molecule type" value="Genomic_DNA"/>
</dbReference>
<dbReference type="SUPFAM" id="SSF52047">
    <property type="entry name" value="RNI-like"/>
    <property type="match status" value="1"/>
</dbReference>
<gene>
    <name evidence="2" type="primary">Dsec\GM24623</name>
    <name evidence="2" type="ORF">Dsec_GM24623</name>
</gene>
<dbReference type="InterPro" id="IPR032675">
    <property type="entry name" value="LRR_dom_sf"/>
</dbReference>
<dbReference type="OMA" id="ISFAQVC"/>
<proteinExistence type="predicted"/>
<sequence>MGLANIEELYNDCLYHIFDFLTTEDRIIFAQVCHRFRQLFINQCAAKYRMYTLDKDSSRLELIQFCICREAVECLTIDLDHFDTARCYRSYGCETPENCFQILCQTLAGMLRLEHLVVKQESTVIWYTDSKAIRSDMTAVRQLPKLSRIEIRARDTSSFERVSQLCHLEELQILVPKISLATLVKCCRSSGNLRSLHLGYACIQKNLSYIVPHCKNLEVLKFGMPANSSEYLQLARLPKLRQLSYFGIRRSGSFEPLLSALAAKSQLTHLSIDGGSLTMQETCQLVRIQSLRHFKGFYSTTDCVEMLGCLANLEELRLSIFCPTDISNNLLPIIAKCKDLKLLQIAGGNVNTKSLNDAISLRKSEPVVLVLK</sequence>
<reference evidence="2 3" key="1">
    <citation type="journal article" date="2007" name="Nature">
        <title>Evolution of genes and genomes on the Drosophila phylogeny.</title>
        <authorList>
            <consortium name="Drosophila 12 Genomes Consortium"/>
            <person name="Clark A.G."/>
            <person name="Eisen M.B."/>
            <person name="Smith D.R."/>
            <person name="Bergman C.M."/>
            <person name="Oliver B."/>
            <person name="Markow T.A."/>
            <person name="Kaufman T.C."/>
            <person name="Kellis M."/>
            <person name="Gelbart W."/>
            <person name="Iyer V.N."/>
            <person name="Pollard D.A."/>
            <person name="Sackton T.B."/>
            <person name="Larracuente A.M."/>
            <person name="Singh N.D."/>
            <person name="Abad J.P."/>
            <person name="Abt D.N."/>
            <person name="Adryan B."/>
            <person name="Aguade M."/>
            <person name="Akashi H."/>
            <person name="Anderson W.W."/>
            <person name="Aquadro C.F."/>
            <person name="Ardell D.H."/>
            <person name="Arguello R."/>
            <person name="Artieri C.G."/>
            <person name="Barbash D.A."/>
            <person name="Barker D."/>
            <person name="Barsanti P."/>
            <person name="Batterham P."/>
            <person name="Batzoglou S."/>
            <person name="Begun D."/>
            <person name="Bhutkar A."/>
            <person name="Blanco E."/>
            <person name="Bosak S.A."/>
            <person name="Bradley R.K."/>
            <person name="Brand A.D."/>
            <person name="Brent M.R."/>
            <person name="Brooks A.N."/>
            <person name="Brown R.H."/>
            <person name="Butlin R.K."/>
            <person name="Caggese C."/>
            <person name="Calvi B.R."/>
            <person name="Bernardo de Carvalho A."/>
            <person name="Caspi A."/>
            <person name="Castrezana S."/>
            <person name="Celniker S.E."/>
            <person name="Chang J.L."/>
            <person name="Chapple C."/>
            <person name="Chatterji S."/>
            <person name="Chinwalla A."/>
            <person name="Civetta A."/>
            <person name="Clifton S.W."/>
            <person name="Comeron J.M."/>
            <person name="Costello J.C."/>
            <person name="Coyne J.A."/>
            <person name="Daub J."/>
            <person name="David R.G."/>
            <person name="Delcher A.L."/>
            <person name="Delehaunty K."/>
            <person name="Do C.B."/>
            <person name="Ebling H."/>
            <person name="Edwards K."/>
            <person name="Eickbush T."/>
            <person name="Evans J.D."/>
            <person name="Filipski A."/>
            <person name="Findeiss S."/>
            <person name="Freyhult E."/>
            <person name="Fulton L."/>
            <person name="Fulton R."/>
            <person name="Garcia A.C."/>
            <person name="Gardiner A."/>
            <person name="Garfield D.A."/>
            <person name="Garvin B.E."/>
            <person name="Gibson G."/>
            <person name="Gilbert D."/>
            <person name="Gnerre S."/>
            <person name="Godfrey J."/>
            <person name="Good R."/>
            <person name="Gotea V."/>
            <person name="Gravely B."/>
            <person name="Greenberg A.J."/>
            <person name="Griffiths-Jones S."/>
            <person name="Gross S."/>
            <person name="Guigo R."/>
            <person name="Gustafson E.A."/>
            <person name="Haerty W."/>
            <person name="Hahn M.W."/>
            <person name="Halligan D.L."/>
            <person name="Halpern A.L."/>
            <person name="Halter G.M."/>
            <person name="Han M.V."/>
            <person name="Heger A."/>
            <person name="Hillier L."/>
            <person name="Hinrichs A.S."/>
            <person name="Holmes I."/>
            <person name="Hoskins R.A."/>
            <person name="Hubisz M.J."/>
            <person name="Hultmark D."/>
            <person name="Huntley M.A."/>
            <person name="Jaffe D.B."/>
            <person name="Jagadeeshan S."/>
            <person name="Jeck W.R."/>
            <person name="Johnson J."/>
            <person name="Jones C.D."/>
            <person name="Jordan W.C."/>
            <person name="Karpen G.H."/>
            <person name="Kataoka E."/>
            <person name="Keightley P.D."/>
            <person name="Kheradpour P."/>
            <person name="Kirkness E.F."/>
            <person name="Koerich L.B."/>
            <person name="Kristiansen K."/>
            <person name="Kudrna D."/>
            <person name="Kulathinal R.J."/>
            <person name="Kumar S."/>
            <person name="Kwok R."/>
            <person name="Lander E."/>
            <person name="Langley C.H."/>
            <person name="Lapoint R."/>
            <person name="Lazzaro B.P."/>
            <person name="Lee S.J."/>
            <person name="Levesque L."/>
            <person name="Li R."/>
            <person name="Lin C.F."/>
            <person name="Lin M.F."/>
            <person name="Lindblad-Toh K."/>
            <person name="Llopart A."/>
            <person name="Long M."/>
            <person name="Low L."/>
            <person name="Lozovsky E."/>
            <person name="Lu J."/>
            <person name="Luo M."/>
            <person name="Machado C.A."/>
            <person name="Makalowski W."/>
            <person name="Marzo M."/>
            <person name="Matsuda M."/>
            <person name="Matzkin L."/>
            <person name="McAllister B."/>
            <person name="McBride C.S."/>
            <person name="McKernan B."/>
            <person name="McKernan K."/>
            <person name="Mendez-Lago M."/>
            <person name="Minx P."/>
            <person name="Mollenhauer M.U."/>
            <person name="Montooth K."/>
            <person name="Mount S.M."/>
            <person name="Mu X."/>
            <person name="Myers E."/>
            <person name="Negre B."/>
            <person name="Newfeld S."/>
            <person name="Nielsen R."/>
            <person name="Noor M.A."/>
            <person name="O'Grady P."/>
            <person name="Pachter L."/>
            <person name="Papaceit M."/>
            <person name="Parisi M.J."/>
            <person name="Parisi M."/>
            <person name="Parts L."/>
            <person name="Pedersen J.S."/>
            <person name="Pesole G."/>
            <person name="Phillippy A.M."/>
            <person name="Ponting C.P."/>
            <person name="Pop M."/>
            <person name="Porcelli D."/>
            <person name="Powell J.R."/>
            <person name="Prohaska S."/>
            <person name="Pruitt K."/>
            <person name="Puig M."/>
            <person name="Quesneville H."/>
            <person name="Ram K.R."/>
            <person name="Rand D."/>
            <person name="Rasmussen M.D."/>
            <person name="Reed L.K."/>
            <person name="Reenan R."/>
            <person name="Reily A."/>
            <person name="Remington K.A."/>
            <person name="Rieger T.T."/>
            <person name="Ritchie M.G."/>
            <person name="Robin C."/>
            <person name="Rogers Y.H."/>
            <person name="Rohde C."/>
            <person name="Rozas J."/>
            <person name="Rubenfield M.J."/>
            <person name="Ruiz A."/>
            <person name="Russo S."/>
            <person name="Salzberg S.L."/>
            <person name="Sanchez-Gracia A."/>
            <person name="Saranga D.J."/>
            <person name="Sato H."/>
            <person name="Schaeffer S.W."/>
            <person name="Schatz M.C."/>
            <person name="Schlenke T."/>
            <person name="Schwartz R."/>
            <person name="Segarra C."/>
            <person name="Singh R.S."/>
            <person name="Sirot L."/>
            <person name="Sirota M."/>
            <person name="Sisneros N.B."/>
            <person name="Smith C.D."/>
            <person name="Smith T.F."/>
            <person name="Spieth J."/>
            <person name="Stage D.E."/>
            <person name="Stark A."/>
            <person name="Stephan W."/>
            <person name="Strausberg R.L."/>
            <person name="Strempel S."/>
            <person name="Sturgill D."/>
            <person name="Sutton G."/>
            <person name="Sutton G.G."/>
            <person name="Tao W."/>
            <person name="Teichmann S."/>
            <person name="Tobari Y.N."/>
            <person name="Tomimura Y."/>
            <person name="Tsolas J.M."/>
            <person name="Valente V.L."/>
            <person name="Venter E."/>
            <person name="Venter J.C."/>
            <person name="Vicario S."/>
            <person name="Vieira F.G."/>
            <person name="Vilella A.J."/>
            <person name="Villasante A."/>
            <person name="Walenz B."/>
            <person name="Wang J."/>
            <person name="Wasserman M."/>
            <person name="Watts T."/>
            <person name="Wilson D."/>
            <person name="Wilson R.K."/>
            <person name="Wing R.A."/>
            <person name="Wolfner M.F."/>
            <person name="Wong A."/>
            <person name="Wong G.K."/>
            <person name="Wu C.I."/>
            <person name="Wu G."/>
            <person name="Yamamoto D."/>
            <person name="Yang H.P."/>
            <person name="Yang S.P."/>
            <person name="Yorke J.A."/>
            <person name="Yoshida K."/>
            <person name="Zdobnov E."/>
            <person name="Zhang P."/>
            <person name="Zhang Y."/>
            <person name="Zimin A.V."/>
            <person name="Baldwin J."/>
            <person name="Abdouelleil A."/>
            <person name="Abdulkadir J."/>
            <person name="Abebe A."/>
            <person name="Abera B."/>
            <person name="Abreu J."/>
            <person name="Acer S.C."/>
            <person name="Aftuck L."/>
            <person name="Alexander A."/>
            <person name="An P."/>
            <person name="Anderson E."/>
            <person name="Anderson S."/>
            <person name="Arachi H."/>
            <person name="Azer M."/>
            <person name="Bachantsang P."/>
            <person name="Barry A."/>
            <person name="Bayul T."/>
            <person name="Berlin A."/>
            <person name="Bessette D."/>
            <person name="Bloom T."/>
            <person name="Blye J."/>
            <person name="Boguslavskiy L."/>
            <person name="Bonnet C."/>
            <person name="Boukhgalter B."/>
            <person name="Bourzgui I."/>
            <person name="Brown A."/>
            <person name="Cahill P."/>
            <person name="Channer S."/>
            <person name="Cheshatsang Y."/>
            <person name="Chuda L."/>
            <person name="Citroen M."/>
            <person name="Collymore A."/>
            <person name="Cooke P."/>
            <person name="Costello M."/>
            <person name="D'Aco K."/>
            <person name="Daza R."/>
            <person name="De Haan G."/>
            <person name="DeGray S."/>
            <person name="DeMaso C."/>
            <person name="Dhargay N."/>
            <person name="Dooley K."/>
            <person name="Dooley E."/>
            <person name="Doricent M."/>
            <person name="Dorje P."/>
            <person name="Dorjee K."/>
            <person name="Dupes A."/>
            <person name="Elong R."/>
            <person name="Falk J."/>
            <person name="Farina A."/>
            <person name="Faro S."/>
            <person name="Ferguson D."/>
            <person name="Fisher S."/>
            <person name="Foley C.D."/>
            <person name="Franke A."/>
            <person name="Friedrich D."/>
            <person name="Gadbois L."/>
            <person name="Gearin G."/>
            <person name="Gearin C.R."/>
            <person name="Giannoukos G."/>
            <person name="Goode T."/>
            <person name="Graham J."/>
            <person name="Grandbois E."/>
            <person name="Grewal S."/>
            <person name="Gyaltsen K."/>
            <person name="Hafez N."/>
            <person name="Hagos B."/>
            <person name="Hall J."/>
            <person name="Henson C."/>
            <person name="Hollinger A."/>
            <person name="Honan T."/>
            <person name="Huard M.D."/>
            <person name="Hughes L."/>
            <person name="Hurhula B."/>
            <person name="Husby M.E."/>
            <person name="Kamat A."/>
            <person name="Kanga B."/>
            <person name="Kashin S."/>
            <person name="Khazanovich D."/>
            <person name="Kisner P."/>
            <person name="Lance K."/>
            <person name="Lara M."/>
            <person name="Lee W."/>
            <person name="Lennon N."/>
            <person name="Letendre F."/>
            <person name="LeVine R."/>
            <person name="Lipovsky A."/>
            <person name="Liu X."/>
            <person name="Liu J."/>
            <person name="Liu S."/>
            <person name="Lokyitsang T."/>
            <person name="Lokyitsang Y."/>
            <person name="Lubonja R."/>
            <person name="Lui A."/>
            <person name="MacDonald P."/>
            <person name="Magnisalis V."/>
            <person name="Maru K."/>
            <person name="Matthews C."/>
            <person name="McCusker W."/>
            <person name="McDonough S."/>
            <person name="Mehta T."/>
            <person name="Meldrim J."/>
            <person name="Meneus L."/>
            <person name="Mihai O."/>
            <person name="Mihalev A."/>
            <person name="Mihova T."/>
            <person name="Mittelman R."/>
            <person name="Mlenga V."/>
            <person name="Montmayeur A."/>
            <person name="Mulrain L."/>
            <person name="Navidi A."/>
            <person name="Naylor J."/>
            <person name="Negash T."/>
            <person name="Nguyen T."/>
            <person name="Nguyen N."/>
            <person name="Nicol R."/>
            <person name="Norbu C."/>
            <person name="Norbu N."/>
            <person name="Novod N."/>
            <person name="O'Neill B."/>
            <person name="Osman S."/>
            <person name="Markiewicz E."/>
            <person name="Oyono O.L."/>
            <person name="Patti C."/>
            <person name="Phunkhang P."/>
            <person name="Pierre F."/>
            <person name="Priest M."/>
            <person name="Raghuraman S."/>
            <person name="Rege F."/>
            <person name="Reyes R."/>
            <person name="Rise C."/>
            <person name="Rogov P."/>
            <person name="Ross K."/>
            <person name="Ryan E."/>
            <person name="Settipalli S."/>
            <person name="Shea T."/>
            <person name="Sherpa N."/>
            <person name="Shi L."/>
            <person name="Shih D."/>
            <person name="Sparrow T."/>
            <person name="Spaulding J."/>
            <person name="Stalker J."/>
            <person name="Stange-Thomann N."/>
            <person name="Stavropoulos S."/>
            <person name="Stone C."/>
            <person name="Strader C."/>
            <person name="Tesfaye S."/>
            <person name="Thomson T."/>
            <person name="Thoulutsang Y."/>
            <person name="Thoulutsang D."/>
            <person name="Topham K."/>
            <person name="Topping I."/>
            <person name="Tsamla T."/>
            <person name="Vassiliev H."/>
            <person name="Vo A."/>
            <person name="Wangchuk T."/>
            <person name="Wangdi T."/>
            <person name="Weiand M."/>
            <person name="Wilkinson J."/>
            <person name="Wilson A."/>
            <person name="Yadav S."/>
            <person name="Young G."/>
            <person name="Yu Q."/>
            <person name="Zembek L."/>
            <person name="Zhong D."/>
            <person name="Zimmer A."/>
            <person name="Zwirko Z."/>
            <person name="Jaffe D.B."/>
            <person name="Alvarez P."/>
            <person name="Brockman W."/>
            <person name="Butler J."/>
            <person name="Chin C."/>
            <person name="Gnerre S."/>
            <person name="Grabherr M."/>
            <person name="Kleber M."/>
            <person name="Mauceli E."/>
            <person name="MacCallum I."/>
        </authorList>
    </citation>
    <scope>NUCLEOTIDE SEQUENCE [LARGE SCALE GENOMIC DNA]</scope>
    <source>
        <strain evidence="3">Rob3c / Tucson 14021-0248.25</strain>
    </source>
</reference>
<evidence type="ECO:0000313" key="2">
    <source>
        <dbReference type="EMBL" id="EDW41327.1"/>
    </source>
</evidence>
<dbReference type="HOGENOM" id="CLU_706507_0_0_1"/>
<dbReference type="InterPro" id="IPR001810">
    <property type="entry name" value="F-box_dom"/>
</dbReference>
<dbReference type="Pfam" id="PF00646">
    <property type="entry name" value="F-box"/>
    <property type="match status" value="1"/>
</dbReference>
<dbReference type="STRING" id="7238.B4HG81"/>
<evidence type="ECO:0000313" key="3">
    <source>
        <dbReference type="Proteomes" id="UP000001292"/>
    </source>
</evidence>
<name>B4HG81_DROSE</name>
<accession>B4HG81</accession>
<dbReference type="Gene3D" id="3.80.10.10">
    <property type="entry name" value="Ribonuclease Inhibitor"/>
    <property type="match status" value="1"/>
</dbReference>
<dbReference type="Proteomes" id="UP000001292">
    <property type="component" value="Unassembled WGS sequence"/>
</dbReference>
<dbReference type="Gene3D" id="1.20.1280.50">
    <property type="match status" value="1"/>
</dbReference>
<keyword evidence="3" id="KW-1185">Reference proteome</keyword>
<dbReference type="InterPro" id="IPR036047">
    <property type="entry name" value="F-box-like_dom_sf"/>
</dbReference>
<evidence type="ECO:0000259" key="1">
    <source>
        <dbReference type="Pfam" id="PF00646"/>
    </source>
</evidence>
<organism evidence="3">
    <name type="scientific">Drosophila sechellia</name>
    <name type="common">Fruit fly</name>
    <dbReference type="NCBI Taxonomy" id="7238"/>
    <lineage>
        <taxon>Eukaryota</taxon>
        <taxon>Metazoa</taxon>
        <taxon>Ecdysozoa</taxon>
        <taxon>Arthropoda</taxon>
        <taxon>Hexapoda</taxon>
        <taxon>Insecta</taxon>
        <taxon>Pterygota</taxon>
        <taxon>Neoptera</taxon>
        <taxon>Endopterygota</taxon>
        <taxon>Diptera</taxon>
        <taxon>Brachycera</taxon>
        <taxon>Muscomorpha</taxon>
        <taxon>Ephydroidea</taxon>
        <taxon>Drosophilidae</taxon>
        <taxon>Drosophila</taxon>
        <taxon>Sophophora</taxon>
    </lineage>
</organism>
<dbReference type="SUPFAM" id="SSF81383">
    <property type="entry name" value="F-box domain"/>
    <property type="match status" value="1"/>
</dbReference>
<protein>
    <submittedName>
        <fullName evidence="2">GM24623</fullName>
    </submittedName>
</protein>
<feature type="domain" description="F-box" evidence="1">
    <location>
        <begin position="7"/>
        <end position="40"/>
    </location>
</feature>